<reference evidence="1 2" key="1">
    <citation type="submission" date="2020-08" db="EMBL/GenBank/DDBJ databases">
        <title>Aphidius gifuensis genome sequencing and assembly.</title>
        <authorList>
            <person name="Du Z."/>
        </authorList>
    </citation>
    <scope>NUCLEOTIDE SEQUENCE [LARGE SCALE GENOMIC DNA]</scope>
    <source>
        <strain evidence="1">YNYX2018</strain>
        <tissue evidence="1">Adults</tissue>
    </source>
</reference>
<gene>
    <name evidence="1" type="ORF">HCN44_000827</name>
</gene>
<name>A0A835CP83_APHGI</name>
<protein>
    <submittedName>
        <fullName evidence="1">Uncharacterized protein</fullName>
    </submittedName>
</protein>
<accession>A0A835CP83</accession>
<evidence type="ECO:0000313" key="2">
    <source>
        <dbReference type="Proteomes" id="UP000639338"/>
    </source>
</evidence>
<dbReference type="Proteomes" id="UP000639338">
    <property type="component" value="Unassembled WGS sequence"/>
</dbReference>
<comment type="caution">
    <text evidence="1">The sequence shown here is derived from an EMBL/GenBank/DDBJ whole genome shotgun (WGS) entry which is preliminary data.</text>
</comment>
<evidence type="ECO:0000313" key="1">
    <source>
        <dbReference type="EMBL" id="KAF7991022.1"/>
    </source>
</evidence>
<dbReference type="AlphaFoldDB" id="A0A835CP83"/>
<organism evidence="1 2">
    <name type="scientific">Aphidius gifuensis</name>
    <name type="common">Parasitoid wasp</name>
    <dbReference type="NCBI Taxonomy" id="684658"/>
    <lineage>
        <taxon>Eukaryota</taxon>
        <taxon>Metazoa</taxon>
        <taxon>Ecdysozoa</taxon>
        <taxon>Arthropoda</taxon>
        <taxon>Hexapoda</taxon>
        <taxon>Insecta</taxon>
        <taxon>Pterygota</taxon>
        <taxon>Neoptera</taxon>
        <taxon>Endopterygota</taxon>
        <taxon>Hymenoptera</taxon>
        <taxon>Apocrita</taxon>
        <taxon>Ichneumonoidea</taxon>
        <taxon>Braconidae</taxon>
        <taxon>Aphidiinae</taxon>
        <taxon>Aphidius</taxon>
    </lineage>
</organism>
<keyword evidence="2" id="KW-1185">Reference proteome</keyword>
<dbReference type="EMBL" id="JACMRX010000004">
    <property type="protein sequence ID" value="KAF7991022.1"/>
    <property type="molecule type" value="Genomic_DNA"/>
</dbReference>
<proteinExistence type="predicted"/>
<sequence>MKENLTNLLDKSPNKTFHPNVFINAKNTFTAPFKKVKNNINSQNSPMDQDVDVQSHYTSSDELVPSQQYIESYEQNESSRHDDVLDNVQHNLNNSSFCQEDDKVNLKMKDNLTYLLDKSPNKTFHPNVFINAKNTYTAPFKKVNNNLSLQNSSIDKDVDEYNQDSLDDTLFQEGNTVELKPKNNITIFPDAVPYEKAHHTWNLQNSSIEKSVDVQSHYTSFDEPVFSQKCCKTYALNRRSYAQLSIVERTYISNRFPHVARSQIVCEKATTQPDSTRCGAHSAANAVAIALGEDPSTIHFSQDAQKMREHMVKIIREEKISPFPRE</sequence>